<dbReference type="RefSeq" id="WP_148929003.1">
    <property type="nucleotide sequence ID" value="NZ_VNHS01000003.1"/>
</dbReference>
<keyword evidence="4" id="KW-1185">Reference proteome</keyword>
<protein>
    <submittedName>
        <fullName evidence="3">DNA-binding transcriptional MerR regulator</fullName>
    </submittedName>
</protein>
<reference evidence="3 4" key="1">
    <citation type="submission" date="2019-07" db="EMBL/GenBank/DDBJ databases">
        <title>Genomic Encyclopedia of Type Strains, Phase III (KMG-III): the genomes of soil and plant-associated and newly described type strains.</title>
        <authorList>
            <person name="Whitman W."/>
        </authorList>
    </citation>
    <scope>NUCLEOTIDE SEQUENCE [LARGE SCALE GENOMIC DNA]</scope>
    <source>
        <strain evidence="3 4">BL24</strain>
    </source>
</reference>
<evidence type="ECO:0000259" key="2">
    <source>
        <dbReference type="PROSITE" id="PS50937"/>
    </source>
</evidence>
<dbReference type="PROSITE" id="PS50937">
    <property type="entry name" value="HTH_MERR_2"/>
    <property type="match status" value="1"/>
</dbReference>
<dbReference type="OrthoDB" id="1894615at2"/>
<evidence type="ECO:0000256" key="1">
    <source>
        <dbReference type="ARBA" id="ARBA00023125"/>
    </source>
</evidence>
<dbReference type="SMART" id="SM00422">
    <property type="entry name" value="HTH_MERR"/>
    <property type="match status" value="1"/>
</dbReference>
<dbReference type="PANTHER" id="PTHR30204">
    <property type="entry name" value="REDOX-CYCLING DRUG-SENSING TRANSCRIPTIONAL ACTIVATOR SOXR"/>
    <property type="match status" value="1"/>
</dbReference>
<dbReference type="Proteomes" id="UP000323257">
    <property type="component" value="Unassembled WGS sequence"/>
</dbReference>
<dbReference type="EMBL" id="VNHS01000003">
    <property type="protein sequence ID" value="TYP76605.1"/>
    <property type="molecule type" value="Genomic_DNA"/>
</dbReference>
<evidence type="ECO:0000313" key="3">
    <source>
        <dbReference type="EMBL" id="TYP76605.1"/>
    </source>
</evidence>
<gene>
    <name evidence="3" type="ORF">BCM02_103267</name>
</gene>
<accession>A0A5S5CB47</accession>
<dbReference type="InterPro" id="IPR047057">
    <property type="entry name" value="MerR_fam"/>
</dbReference>
<evidence type="ECO:0000313" key="4">
    <source>
        <dbReference type="Proteomes" id="UP000323257"/>
    </source>
</evidence>
<dbReference type="PRINTS" id="PR00040">
    <property type="entry name" value="HTHMERR"/>
</dbReference>
<dbReference type="SUPFAM" id="SSF46955">
    <property type="entry name" value="Putative DNA-binding domain"/>
    <property type="match status" value="1"/>
</dbReference>
<dbReference type="InterPro" id="IPR000551">
    <property type="entry name" value="MerR-type_HTH_dom"/>
</dbReference>
<sequence>MEQTKYTAGQLADVAGTTVRTVQYYDQIGLLNAERSGGKRIRTYDDADLVKLQQILFYKKLGLSLKEIQHSCLRYEQAEDLKRILARQNELLFRKETEIRSNRAIIEAILSAIEAGHHCDLEQMVKLTLGLNRDTIFEYERLRLDPDTVTVFGQYEIDGEKAAAIYWQWKKLLVEAVLLKFVGIQPDSDAGYQLGKKWGVFVRNATNGNEELADAYYAARRQSHLWPEEDRLLMDACEGYLEQSYRYFLIREGDGHDEVEQSCL</sequence>
<name>A0A5S5CB47_9BACL</name>
<dbReference type="InterPro" id="IPR009061">
    <property type="entry name" value="DNA-bd_dom_put_sf"/>
</dbReference>
<dbReference type="GO" id="GO:0003677">
    <property type="term" value="F:DNA binding"/>
    <property type="evidence" value="ECO:0007669"/>
    <property type="project" value="UniProtKB-KW"/>
</dbReference>
<dbReference type="Pfam" id="PF13411">
    <property type="entry name" value="MerR_1"/>
    <property type="match status" value="1"/>
</dbReference>
<keyword evidence="1 3" id="KW-0238">DNA-binding</keyword>
<feature type="domain" description="HTH merR-type" evidence="2">
    <location>
        <begin position="5"/>
        <end position="74"/>
    </location>
</feature>
<dbReference type="PANTHER" id="PTHR30204:SF90">
    <property type="entry name" value="HTH-TYPE TRANSCRIPTIONAL ACTIVATOR MTA"/>
    <property type="match status" value="1"/>
</dbReference>
<dbReference type="AlphaFoldDB" id="A0A5S5CB47"/>
<proteinExistence type="predicted"/>
<comment type="caution">
    <text evidence="3">The sequence shown here is derived from an EMBL/GenBank/DDBJ whole genome shotgun (WGS) entry which is preliminary data.</text>
</comment>
<dbReference type="Gene3D" id="1.10.1660.10">
    <property type="match status" value="1"/>
</dbReference>
<dbReference type="CDD" id="cd01106">
    <property type="entry name" value="HTH_TipAL-Mta"/>
    <property type="match status" value="1"/>
</dbReference>
<dbReference type="GO" id="GO:0003700">
    <property type="term" value="F:DNA-binding transcription factor activity"/>
    <property type="evidence" value="ECO:0007669"/>
    <property type="project" value="InterPro"/>
</dbReference>
<organism evidence="3 4">
    <name type="scientific">Paenibacillus methanolicus</name>
    <dbReference type="NCBI Taxonomy" id="582686"/>
    <lineage>
        <taxon>Bacteria</taxon>
        <taxon>Bacillati</taxon>
        <taxon>Bacillota</taxon>
        <taxon>Bacilli</taxon>
        <taxon>Bacillales</taxon>
        <taxon>Paenibacillaceae</taxon>
        <taxon>Paenibacillus</taxon>
    </lineage>
</organism>